<dbReference type="Pfam" id="PF14033">
    <property type="entry name" value="DUF4246"/>
    <property type="match status" value="1"/>
</dbReference>
<sequence length="549" mass="63133">MNGPDRGYLHPFSDGRQFEYGVGEYPRTLVELAMNQASAWLRSKPRWWTLYRVHSIREKWAAEIMAGSWKAVSSTSSIPMHLTERQVQYVLDELAGYDALRDEFSCEVACNDRIWQSAQVLCEGALTRLNGELDHVRTPRTNLSAACVDFIDPFLYSVVYGRTLSHASTPALDSIAAPRSNMMNEFATSTRFACIPTSFLISEKEEPLKATSLSYINNIDPKNTSLYGCLEELVAGCVPLFEHVLTDLHRNNPLRQRIPDSYTYTDWDEPDEPEDSDEEDWIDYRAQLARWSLERPIDLPDVPKEGYTGGLEKRHHVVSFRGQIVQIIIRATELRLNPEEPAHRGTSWRVEGMRNEHIAACLLYCTQAVNIRPPKVSFRMAVSHPKEWQSEDVGGIWRTWGLQPLFPCHQTLGSVELRPGLGVAFPNIYQHRLDHASPVDRSKVASMTLLGLFLVDPDLVKNEELHDEELTPSTSQVPPQQKEWMKNAVEEHINIRLPNEVVEQIIEEVEGVMVEEEVYSLAEEMRHERERFRTLHDQYWFCLPFDSRR</sequence>
<proteinExistence type="predicted"/>
<dbReference type="PANTHER" id="PTHR33119">
    <property type="entry name" value="IFI3P"/>
    <property type="match status" value="1"/>
</dbReference>
<evidence type="ECO:0000259" key="1">
    <source>
        <dbReference type="Pfam" id="PF14033"/>
    </source>
</evidence>
<dbReference type="Proteomes" id="UP000250043">
    <property type="component" value="Unassembled WGS sequence"/>
</dbReference>
<evidence type="ECO:0000313" key="3">
    <source>
        <dbReference type="Proteomes" id="UP000250043"/>
    </source>
</evidence>
<dbReference type="AlphaFoldDB" id="A0A8E2DKZ6"/>
<organism evidence="2 3">
    <name type="scientific">Obba rivulosa</name>
    <dbReference type="NCBI Taxonomy" id="1052685"/>
    <lineage>
        <taxon>Eukaryota</taxon>
        <taxon>Fungi</taxon>
        <taxon>Dikarya</taxon>
        <taxon>Basidiomycota</taxon>
        <taxon>Agaricomycotina</taxon>
        <taxon>Agaricomycetes</taxon>
        <taxon>Polyporales</taxon>
        <taxon>Gelatoporiaceae</taxon>
        <taxon>Obba</taxon>
    </lineage>
</organism>
<protein>
    <recommendedName>
        <fullName evidence="1">DUF4246 domain-containing protein</fullName>
    </recommendedName>
</protein>
<accession>A0A8E2DKZ6</accession>
<gene>
    <name evidence="2" type="ORF">OBBRIDRAFT_793213</name>
</gene>
<name>A0A8E2DKZ6_9APHY</name>
<feature type="domain" description="DUF4246" evidence="1">
    <location>
        <begin position="86"/>
        <end position="487"/>
    </location>
</feature>
<dbReference type="OrthoDB" id="415532at2759"/>
<dbReference type="PANTHER" id="PTHR33119:SF1">
    <property type="entry name" value="FE2OG DIOXYGENASE DOMAIN-CONTAINING PROTEIN"/>
    <property type="match status" value="1"/>
</dbReference>
<dbReference type="EMBL" id="KV722402">
    <property type="protein sequence ID" value="OCH90551.1"/>
    <property type="molecule type" value="Genomic_DNA"/>
</dbReference>
<keyword evidence="3" id="KW-1185">Reference proteome</keyword>
<dbReference type="InterPro" id="IPR049192">
    <property type="entry name" value="DUF4246_C"/>
</dbReference>
<dbReference type="InterPro" id="IPR025340">
    <property type="entry name" value="DUF4246"/>
</dbReference>
<reference evidence="2 3" key="1">
    <citation type="submission" date="2016-07" db="EMBL/GenBank/DDBJ databases">
        <title>Draft genome of the white-rot fungus Obba rivulosa 3A-2.</title>
        <authorList>
            <consortium name="DOE Joint Genome Institute"/>
            <person name="Miettinen O."/>
            <person name="Riley R."/>
            <person name="Acob R."/>
            <person name="Barry K."/>
            <person name="Cullen D."/>
            <person name="De Vries R."/>
            <person name="Hainaut M."/>
            <person name="Hatakka A."/>
            <person name="Henrissat B."/>
            <person name="Hilden K."/>
            <person name="Kuo R."/>
            <person name="Labutti K."/>
            <person name="Lipzen A."/>
            <person name="Makela M.R."/>
            <person name="Sandor L."/>
            <person name="Spatafora J.W."/>
            <person name="Grigoriev I.V."/>
            <person name="Hibbett D.S."/>
        </authorList>
    </citation>
    <scope>NUCLEOTIDE SEQUENCE [LARGE SCALE GENOMIC DNA]</scope>
    <source>
        <strain evidence="2 3">3A-2</strain>
    </source>
</reference>
<evidence type="ECO:0000313" key="2">
    <source>
        <dbReference type="EMBL" id="OCH90551.1"/>
    </source>
</evidence>